<proteinExistence type="predicted"/>
<name>A0A915EMS3_9BILA</name>
<evidence type="ECO:0000313" key="2">
    <source>
        <dbReference type="Proteomes" id="UP000887574"/>
    </source>
</evidence>
<reference evidence="3 4" key="1">
    <citation type="submission" date="2022-11" db="UniProtKB">
        <authorList>
            <consortium name="WormBaseParasite"/>
        </authorList>
    </citation>
    <scope>IDENTIFICATION</scope>
</reference>
<feature type="region of interest" description="Disordered" evidence="1">
    <location>
        <begin position="43"/>
        <end position="74"/>
    </location>
</feature>
<keyword evidence="2" id="KW-1185">Reference proteome</keyword>
<evidence type="ECO:0000256" key="1">
    <source>
        <dbReference type="SAM" id="MobiDB-lite"/>
    </source>
</evidence>
<protein>
    <submittedName>
        <fullName evidence="3 4">Uncharacterized protein</fullName>
    </submittedName>
</protein>
<evidence type="ECO:0000313" key="4">
    <source>
        <dbReference type="WBParaSite" id="jg7540"/>
    </source>
</evidence>
<dbReference type="Proteomes" id="UP000887574">
    <property type="component" value="Unplaced"/>
</dbReference>
<organism evidence="2 4">
    <name type="scientific">Ditylenchus dipsaci</name>
    <dbReference type="NCBI Taxonomy" id="166011"/>
    <lineage>
        <taxon>Eukaryota</taxon>
        <taxon>Metazoa</taxon>
        <taxon>Ecdysozoa</taxon>
        <taxon>Nematoda</taxon>
        <taxon>Chromadorea</taxon>
        <taxon>Rhabditida</taxon>
        <taxon>Tylenchina</taxon>
        <taxon>Tylenchomorpha</taxon>
        <taxon>Sphaerularioidea</taxon>
        <taxon>Anguinidae</taxon>
        <taxon>Anguininae</taxon>
        <taxon>Ditylenchus</taxon>
    </lineage>
</organism>
<sequence length="74" mass="8264">MNSEDEINVFEESEEEEQVCVAQERINNATNLPAVVEPLQNAGINLNTPRRKRKANATVPRPLPAGGLNPTRRR</sequence>
<dbReference type="WBParaSite" id="jg7540">
    <property type="protein sequence ID" value="jg7540"/>
    <property type="gene ID" value="jg7540"/>
</dbReference>
<dbReference type="AlphaFoldDB" id="A0A915EMS3"/>
<accession>A0A915EMS3</accession>
<evidence type="ECO:0000313" key="3">
    <source>
        <dbReference type="WBParaSite" id="jg3270"/>
    </source>
</evidence>
<dbReference type="WBParaSite" id="jg3270">
    <property type="protein sequence ID" value="jg3270"/>
    <property type="gene ID" value="jg3270"/>
</dbReference>